<feature type="domain" description="Tc1-like transposase DDE" evidence="1">
    <location>
        <begin position="4"/>
        <end position="106"/>
    </location>
</feature>
<dbReference type="InterPro" id="IPR036397">
    <property type="entry name" value="RNaseH_sf"/>
</dbReference>
<dbReference type="RefSeq" id="WP_283383785.1">
    <property type="nucleotide sequence ID" value="NZ_JASHIE010000028.1"/>
</dbReference>
<sequence length="144" mass="16835">MNGLLAIELFEGESFFQAHKVAKAEQIAQYFADLARHYQVNGIENVIVFLDNNRTHKNKMKALYHQLTEKATIELDFRYIAPYSPKLNLVEYAIHIIRQKVTHHADCKASLQMFEEYIKVLTNQKIFNKHPIINILEHIEALVK</sequence>
<organism evidence="2 3">
    <name type="scientific">Flectobacillus rivi</name>
    <dbReference type="NCBI Taxonomy" id="2984209"/>
    <lineage>
        <taxon>Bacteria</taxon>
        <taxon>Pseudomonadati</taxon>
        <taxon>Bacteroidota</taxon>
        <taxon>Cytophagia</taxon>
        <taxon>Cytophagales</taxon>
        <taxon>Flectobacillaceae</taxon>
        <taxon>Flectobacillus</taxon>
    </lineage>
</organism>
<dbReference type="Gene3D" id="3.30.420.10">
    <property type="entry name" value="Ribonuclease H-like superfamily/Ribonuclease H"/>
    <property type="match status" value="1"/>
</dbReference>
<dbReference type="InterPro" id="IPR038717">
    <property type="entry name" value="Tc1-like_DDE_dom"/>
</dbReference>
<accession>A0ABT6Z9G3</accession>
<protein>
    <submittedName>
        <fullName evidence="2">Transposase</fullName>
    </submittedName>
</protein>
<evidence type="ECO:0000313" key="2">
    <source>
        <dbReference type="EMBL" id="MDI9877768.1"/>
    </source>
</evidence>
<dbReference type="Proteomes" id="UP001225761">
    <property type="component" value="Unassembled WGS sequence"/>
</dbReference>
<dbReference type="Pfam" id="PF13358">
    <property type="entry name" value="DDE_3"/>
    <property type="match status" value="1"/>
</dbReference>
<dbReference type="EMBL" id="JASHIE010000028">
    <property type="protein sequence ID" value="MDI9877768.1"/>
    <property type="molecule type" value="Genomic_DNA"/>
</dbReference>
<evidence type="ECO:0000259" key="1">
    <source>
        <dbReference type="Pfam" id="PF13358"/>
    </source>
</evidence>
<proteinExistence type="predicted"/>
<evidence type="ECO:0000313" key="3">
    <source>
        <dbReference type="Proteomes" id="UP001225761"/>
    </source>
</evidence>
<comment type="caution">
    <text evidence="2">The sequence shown here is derived from an EMBL/GenBank/DDBJ whole genome shotgun (WGS) entry which is preliminary data.</text>
</comment>
<gene>
    <name evidence="2" type="ORF">QM481_24715</name>
</gene>
<keyword evidence="3" id="KW-1185">Reference proteome</keyword>
<reference evidence="2 3" key="1">
    <citation type="submission" date="2023-05" db="EMBL/GenBank/DDBJ databases">
        <title>Novel species of genus Flectobacillus isolated from stream in China.</title>
        <authorList>
            <person name="Lu H."/>
        </authorList>
    </citation>
    <scope>NUCLEOTIDE SEQUENCE [LARGE SCALE GENOMIC DNA]</scope>
    <source>
        <strain evidence="2 3">LFS242W</strain>
    </source>
</reference>
<name>A0ABT6Z9G3_9BACT</name>